<feature type="domain" description="THIF-type NAD/FAD binding fold" evidence="2">
    <location>
        <begin position="34"/>
        <end position="271"/>
    </location>
</feature>
<dbReference type="Gene3D" id="3.40.50.720">
    <property type="entry name" value="NAD(P)-binding Rossmann-like Domain"/>
    <property type="match status" value="1"/>
</dbReference>
<dbReference type="GO" id="GO:0004792">
    <property type="term" value="F:thiosulfate-cyanide sulfurtransferase activity"/>
    <property type="evidence" value="ECO:0007669"/>
    <property type="project" value="TreeGrafter"/>
</dbReference>
<dbReference type="GO" id="GO:0005829">
    <property type="term" value="C:cytosol"/>
    <property type="evidence" value="ECO:0007669"/>
    <property type="project" value="TreeGrafter"/>
</dbReference>
<dbReference type="HOGENOM" id="CLU_013325_10_1_2"/>
<dbReference type="GO" id="GO:0008641">
    <property type="term" value="F:ubiquitin-like modifier activating enzyme activity"/>
    <property type="evidence" value="ECO:0007669"/>
    <property type="project" value="InterPro"/>
</dbReference>
<evidence type="ECO:0000259" key="2">
    <source>
        <dbReference type="Pfam" id="PF00899"/>
    </source>
</evidence>
<organism evidence="3 4">
    <name type="scientific">Methanoregula boonei (strain DSM 21154 / JCM 14090 / 6A8)</name>
    <dbReference type="NCBI Taxonomy" id="456442"/>
    <lineage>
        <taxon>Archaea</taxon>
        <taxon>Methanobacteriati</taxon>
        <taxon>Methanobacteriota</taxon>
        <taxon>Stenosarchaea group</taxon>
        <taxon>Methanomicrobia</taxon>
        <taxon>Methanomicrobiales</taxon>
        <taxon>Methanoregulaceae</taxon>
        <taxon>Methanoregula</taxon>
    </lineage>
</organism>
<dbReference type="InterPro" id="IPR035985">
    <property type="entry name" value="Ubiquitin-activating_enz"/>
</dbReference>
<dbReference type="EMBL" id="CP000780">
    <property type="protein sequence ID" value="ABS56499.1"/>
    <property type="molecule type" value="Genomic_DNA"/>
</dbReference>
<dbReference type="GO" id="GO:0016779">
    <property type="term" value="F:nucleotidyltransferase activity"/>
    <property type="evidence" value="ECO:0007669"/>
    <property type="project" value="TreeGrafter"/>
</dbReference>
<dbReference type="GO" id="GO:0008146">
    <property type="term" value="F:sulfotransferase activity"/>
    <property type="evidence" value="ECO:0007669"/>
    <property type="project" value="TreeGrafter"/>
</dbReference>
<dbReference type="KEGG" id="mbn:Mboo_1985"/>
<sequence>MVLPEKIDEKRRHTSEVSAAGISRDPLLKKPDRYCRQRLLPQIGADGQHRLNESRAVIVGLGAMGSAVATNLVRAGIGEVSLIDRDFVELHNLQRQVLFCEEDVDRPKAVAAADSLQKINSSIKIDFHTKDLNVTNAEKLLAGADIVLDGTDNLQTRFLINDVCVKHVIPWIYAGAVGTSGMVMPIIPQKTPCFRCLVPELPGPGLLQTCDIAGVLNTAPTLIASLECTLAFQILTGQLETKDETAYLISADLWYQTFDRIAVGKQKECPCCGKGRMDFLEATTREMITSLCGRDAIQIAPVAAMEISLEELKERLSRIGEVQGTKFMLTFRTETESITVFRDGRAIIQGTKDEAKARSVYARYIGL</sequence>
<comment type="similarity">
    <text evidence="1">Belongs to the HesA/MoeB/ThiF family.</text>
</comment>
<protein>
    <submittedName>
        <fullName evidence="3">UBA/THIF-type NAD/FAD binding protein</fullName>
    </submittedName>
</protein>
<dbReference type="AlphaFoldDB" id="A7I9T8"/>
<dbReference type="STRING" id="456442.Mboo_1985"/>
<evidence type="ECO:0000313" key="3">
    <source>
        <dbReference type="EMBL" id="ABS56499.1"/>
    </source>
</evidence>
<dbReference type="InterPro" id="IPR000594">
    <property type="entry name" value="ThiF_NAD_FAD-bd"/>
</dbReference>
<accession>A7I9T8</accession>
<name>A7I9T8_METB6</name>
<keyword evidence="4" id="KW-1185">Reference proteome</keyword>
<proteinExistence type="inferred from homology"/>
<dbReference type="FunFam" id="3.40.50.720:FF:000080">
    <property type="entry name" value="Thiazole biosynthesis adenylyltransferase ThiF"/>
    <property type="match status" value="1"/>
</dbReference>
<evidence type="ECO:0000313" key="4">
    <source>
        <dbReference type="Proteomes" id="UP000002408"/>
    </source>
</evidence>
<dbReference type="eggNOG" id="arCOG01676">
    <property type="taxonomic scope" value="Archaea"/>
</dbReference>
<dbReference type="OrthoDB" id="7915at2157"/>
<dbReference type="PANTHER" id="PTHR10953">
    <property type="entry name" value="UBIQUITIN-ACTIVATING ENZYME E1"/>
    <property type="match status" value="1"/>
</dbReference>
<dbReference type="Pfam" id="PF00899">
    <property type="entry name" value="ThiF"/>
    <property type="match status" value="1"/>
</dbReference>
<dbReference type="InterPro" id="IPR045886">
    <property type="entry name" value="ThiF/MoeB/HesA"/>
</dbReference>
<dbReference type="PANTHER" id="PTHR10953:SF102">
    <property type="entry name" value="ADENYLYLTRANSFERASE AND SULFURTRANSFERASE MOCS3"/>
    <property type="match status" value="1"/>
</dbReference>
<reference evidence="4" key="1">
    <citation type="journal article" date="2015" name="Microbiology">
        <title>Genome of Methanoregula boonei 6A8 reveals adaptations to oligotrophic peatland environments.</title>
        <authorList>
            <person name="Braeuer S."/>
            <person name="Cadillo-Quiroz H."/>
            <person name="Kyrpides N."/>
            <person name="Woyke T."/>
            <person name="Goodwin L."/>
            <person name="Detter C."/>
            <person name="Podell S."/>
            <person name="Yavitt J.B."/>
            <person name="Zinder S.H."/>
        </authorList>
    </citation>
    <scope>NUCLEOTIDE SEQUENCE [LARGE SCALE GENOMIC DNA]</scope>
    <source>
        <strain evidence="4">DSM 21154 / JCM 14090 / 6A8</strain>
    </source>
</reference>
<dbReference type="Proteomes" id="UP000002408">
    <property type="component" value="Chromosome"/>
</dbReference>
<gene>
    <name evidence="3" type="ordered locus">Mboo_1985</name>
</gene>
<evidence type="ECO:0000256" key="1">
    <source>
        <dbReference type="ARBA" id="ARBA00009919"/>
    </source>
</evidence>
<dbReference type="CDD" id="cd00757">
    <property type="entry name" value="ThiF_MoeB_HesA_family"/>
    <property type="match status" value="1"/>
</dbReference>
<dbReference type="SUPFAM" id="SSF69572">
    <property type="entry name" value="Activating enzymes of the ubiquitin-like proteins"/>
    <property type="match status" value="1"/>
</dbReference>